<comment type="similarity">
    <text evidence="2">Belongs to the FHY3/FAR1 family.</text>
</comment>
<sequence length="264" mass="29325">MVEESSSNVVVNVQSESDLGDDVNEVEDLVNEDDMDCDEDVGMNGDDQYRIDGMDDIGLETPSYMIYTVAYYRNGRKAWRVSYDADSLQIKCCCHRFESQGIPCAHIFVVLFFLDIGELPKSVILQGHELGAIEQGNWMGDNLIYSRLGGLMSCCRRLCNLASRNADDYKSVREKVSNKIMLLEGKSDVGEGGSSQGNCSGIMEPTPLKKRRGGGMKKTVADPLVQWSEATQNPLCMPGWWSELRKISLLLLHNHSVIKDAIAA</sequence>
<reference evidence="5 6" key="1">
    <citation type="submission" date="2024-01" db="EMBL/GenBank/DDBJ databases">
        <title>The genomes of 5 underutilized Papilionoideae crops provide insights into root nodulation and disease resistanc.</title>
        <authorList>
            <person name="Yuan L."/>
        </authorList>
    </citation>
    <scope>NUCLEOTIDE SEQUENCE [LARGE SCALE GENOMIC DNA]</scope>
    <source>
        <strain evidence="5">ZHUSHIDOU_FW_LH</strain>
        <tissue evidence="5">Leaf</tissue>
    </source>
</reference>
<dbReference type="PANTHER" id="PTHR31669:SF292">
    <property type="entry name" value="OS02G0262500 PROTEIN"/>
    <property type="match status" value="1"/>
</dbReference>
<keyword evidence="2" id="KW-0862">Zinc</keyword>
<feature type="domain" description="SWIM-type" evidence="4">
    <location>
        <begin position="79"/>
        <end position="115"/>
    </location>
</feature>
<dbReference type="PROSITE" id="PS50966">
    <property type="entry name" value="ZF_SWIM"/>
    <property type="match status" value="1"/>
</dbReference>
<evidence type="ECO:0000256" key="3">
    <source>
        <dbReference type="SAM" id="MobiDB-lite"/>
    </source>
</evidence>
<dbReference type="GO" id="GO:0006355">
    <property type="term" value="P:regulation of DNA-templated transcription"/>
    <property type="evidence" value="ECO:0007669"/>
    <property type="project" value="UniProtKB-UniRule"/>
</dbReference>
<evidence type="ECO:0000313" key="5">
    <source>
        <dbReference type="EMBL" id="KAK7274506.1"/>
    </source>
</evidence>
<keyword evidence="2" id="KW-0479">Metal-binding</keyword>
<dbReference type="InterPro" id="IPR007527">
    <property type="entry name" value="Znf_SWIM"/>
</dbReference>
<feature type="region of interest" description="Disordered" evidence="3">
    <location>
        <begin position="189"/>
        <end position="216"/>
    </location>
</feature>
<dbReference type="GO" id="GO:0008270">
    <property type="term" value="F:zinc ion binding"/>
    <property type="evidence" value="ECO:0007669"/>
    <property type="project" value="UniProtKB-UniRule"/>
</dbReference>
<dbReference type="InterPro" id="IPR031052">
    <property type="entry name" value="FHY3/FAR1"/>
</dbReference>
<comment type="caution">
    <text evidence="5">The sequence shown here is derived from an EMBL/GenBank/DDBJ whole genome shotgun (WGS) entry which is preliminary data.</text>
</comment>
<dbReference type="GO" id="GO:0005634">
    <property type="term" value="C:nucleus"/>
    <property type="evidence" value="ECO:0007669"/>
    <property type="project" value="UniProtKB-SubCell"/>
</dbReference>
<protein>
    <recommendedName>
        <fullName evidence="2">Protein FAR1-RELATED SEQUENCE</fullName>
    </recommendedName>
</protein>
<evidence type="ECO:0000313" key="6">
    <source>
        <dbReference type="Proteomes" id="UP001372338"/>
    </source>
</evidence>
<dbReference type="PANTHER" id="PTHR31669">
    <property type="entry name" value="PROTEIN FAR1-RELATED SEQUENCE 10-RELATED"/>
    <property type="match status" value="1"/>
</dbReference>
<dbReference type="Pfam" id="PF04434">
    <property type="entry name" value="SWIM"/>
    <property type="match status" value="1"/>
</dbReference>
<comment type="subcellular location">
    <subcellularLocation>
        <location evidence="2">Nucleus</location>
    </subcellularLocation>
</comment>
<evidence type="ECO:0000256" key="1">
    <source>
        <dbReference type="PROSITE-ProRule" id="PRU00325"/>
    </source>
</evidence>
<keyword evidence="2" id="KW-0539">Nucleus</keyword>
<comment type="function">
    <text evidence="2">Putative transcription activator involved in regulating light control of development.</text>
</comment>
<name>A0AAN9FFU6_CROPI</name>
<accession>A0AAN9FFU6</accession>
<proteinExistence type="inferred from homology"/>
<gene>
    <name evidence="5" type="ORF">RIF29_15598</name>
</gene>
<dbReference type="EMBL" id="JAYWIO010000003">
    <property type="protein sequence ID" value="KAK7274506.1"/>
    <property type="molecule type" value="Genomic_DNA"/>
</dbReference>
<keyword evidence="6" id="KW-1185">Reference proteome</keyword>
<organism evidence="5 6">
    <name type="scientific">Crotalaria pallida</name>
    <name type="common">Smooth rattlebox</name>
    <name type="synonym">Crotalaria striata</name>
    <dbReference type="NCBI Taxonomy" id="3830"/>
    <lineage>
        <taxon>Eukaryota</taxon>
        <taxon>Viridiplantae</taxon>
        <taxon>Streptophyta</taxon>
        <taxon>Embryophyta</taxon>
        <taxon>Tracheophyta</taxon>
        <taxon>Spermatophyta</taxon>
        <taxon>Magnoliopsida</taxon>
        <taxon>eudicotyledons</taxon>
        <taxon>Gunneridae</taxon>
        <taxon>Pentapetalae</taxon>
        <taxon>rosids</taxon>
        <taxon>fabids</taxon>
        <taxon>Fabales</taxon>
        <taxon>Fabaceae</taxon>
        <taxon>Papilionoideae</taxon>
        <taxon>50 kb inversion clade</taxon>
        <taxon>genistoids sensu lato</taxon>
        <taxon>core genistoids</taxon>
        <taxon>Crotalarieae</taxon>
        <taxon>Crotalaria</taxon>
    </lineage>
</organism>
<evidence type="ECO:0000256" key="2">
    <source>
        <dbReference type="RuleBase" id="RU367018"/>
    </source>
</evidence>
<evidence type="ECO:0000259" key="4">
    <source>
        <dbReference type="PROSITE" id="PS50966"/>
    </source>
</evidence>
<dbReference type="Proteomes" id="UP001372338">
    <property type="component" value="Unassembled WGS sequence"/>
</dbReference>
<dbReference type="AlphaFoldDB" id="A0AAN9FFU6"/>
<keyword evidence="1 2" id="KW-0863">Zinc-finger</keyword>